<dbReference type="EMBL" id="WNYA01000184">
    <property type="protein sequence ID" value="KAG8549429.1"/>
    <property type="molecule type" value="Genomic_DNA"/>
</dbReference>
<evidence type="ECO:0000256" key="1">
    <source>
        <dbReference type="ARBA" id="ARBA00004613"/>
    </source>
</evidence>
<evidence type="ECO:0008006" key="5">
    <source>
        <dbReference type="Google" id="ProtNLM"/>
    </source>
</evidence>
<dbReference type="Proteomes" id="UP000824782">
    <property type="component" value="Unassembled WGS sequence"/>
</dbReference>
<dbReference type="CDD" id="cd23572">
    <property type="entry name" value="TFP_LU_ECD_PINLYP_rpt2"/>
    <property type="match status" value="1"/>
</dbReference>
<gene>
    <name evidence="3" type="ORF">GDO81_021229</name>
</gene>
<dbReference type="PANTHER" id="PTHR20914">
    <property type="entry name" value="LY6/PLAUR DOMAIN-CONTAINING PROTEIN 8"/>
    <property type="match status" value="1"/>
</dbReference>
<dbReference type="InterPro" id="IPR045860">
    <property type="entry name" value="Snake_toxin-like_sf"/>
</dbReference>
<name>A0AAV6ZJ29_ENGPU</name>
<dbReference type="InterPro" id="IPR050918">
    <property type="entry name" value="CNF-like_PLA2_Inhibitor"/>
</dbReference>
<accession>A0AAV6ZJ29</accession>
<organism evidence="3 4">
    <name type="scientific">Engystomops pustulosus</name>
    <name type="common">Tungara frog</name>
    <name type="synonym">Physalaemus pustulosus</name>
    <dbReference type="NCBI Taxonomy" id="76066"/>
    <lineage>
        <taxon>Eukaryota</taxon>
        <taxon>Metazoa</taxon>
        <taxon>Chordata</taxon>
        <taxon>Craniata</taxon>
        <taxon>Vertebrata</taxon>
        <taxon>Euteleostomi</taxon>
        <taxon>Amphibia</taxon>
        <taxon>Batrachia</taxon>
        <taxon>Anura</taxon>
        <taxon>Neobatrachia</taxon>
        <taxon>Hyloidea</taxon>
        <taxon>Leptodactylidae</taxon>
        <taxon>Leiuperinae</taxon>
        <taxon>Engystomops</taxon>
    </lineage>
</organism>
<evidence type="ECO:0000313" key="4">
    <source>
        <dbReference type="Proteomes" id="UP000824782"/>
    </source>
</evidence>
<comment type="caution">
    <text evidence="3">The sequence shown here is derived from an EMBL/GenBank/DDBJ whole genome shotgun (WGS) entry which is preliminary data.</text>
</comment>
<dbReference type="GO" id="GO:0005576">
    <property type="term" value="C:extracellular region"/>
    <property type="evidence" value="ECO:0007669"/>
    <property type="project" value="UniProtKB-SubCell"/>
</dbReference>
<keyword evidence="4" id="KW-1185">Reference proteome</keyword>
<reference evidence="3" key="1">
    <citation type="thesis" date="2020" institute="ProQuest LLC" country="789 East Eisenhower Parkway, Ann Arbor, MI, USA">
        <title>Comparative Genomics and Chromosome Evolution.</title>
        <authorList>
            <person name="Mudd A.B."/>
        </authorList>
    </citation>
    <scope>NUCLEOTIDE SEQUENCE</scope>
    <source>
        <strain evidence="3">237g6f4</strain>
        <tissue evidence="3">Blood</tissue>
    </source>
</reference>
<evidence type="ECO:0000313" key="3">
    <source>
        <dbReference type="EMBL" id="KAG8549429.1"/>
    </source>
</evidence>
<dbReference type="PANTHER" id="PTHR20914:SF25">
    <property type="entry name" value="PHOSPHOLIPASE A2 INHIBITOR AND LY6_PLAUR DOMAIN-CONTAINING PROTEIN"/>
    <property type="match status" value="1"/>
</dbReference>
<keyword evidence="2" id="KW-0964">Secreted</keyword>
<dbReference type="SUPFAM" id="SSF57302">
    <property type="entry name" value="Snake toxin-like"/>
    <property type="match status" value="1"/>
</dbReference>
<sequence>MVSRCMPPSDCGFTYSETFKDQHNMIYISCCYTDKCTPSNAEFMRMVNNSSPNGLVCPTCFTLHFSSCKTSETVQCRGEEDMCYFYTTNEIGSMNQYAGRGCTIKDDCNRGNSTVKMAKIRYINTMICTEAKRP</sequence>
<proteinExistence type="predicted"/>
<dbReference type="Gene3D" id="2.10.60.10">
    <property type="entry name" value="CD59"/>
    <property type="match status" value="1"/>
</dbReference>
<comment type="subcellular location">
    <subcellularLocation>
        <location evidence="1">Secreted</location>
    </subcellularLocation>
</comment>
<protein>
    <recommendedName>
        <fullName evidence="5">Sodefrin-like factor</fullName>
    </recommendedName>
</protein>
<evidence type="ECO:0000256" key="2">
    <source>
        <dbReference type="ARBA" id="ARBA00022525"/>
    </source>
</evidence>
<dbReference type="AlphaFoldDB" id="A0AAV6ZJ29"/>